<feature type="compositionally biased region" description="Basic and acidic residues" evidence="12">
    <location>
        <begin position="432"/>
        <end position="442"/>
    </location>
</feature>
<dbReference type="Pfam" id="PF05783">
    <property type="entry name" value="DLIC"/>
    <property type="match status" value="1"/>
</dbReference>
<evidence type="ECO:0000256" key="7">
    <source>
        <dbReference type="ARBA" id="ARBA00022840"/>
    </source>
</evidence>
<feature type="compositionally biased region" description="Polar residues" evidence="12">
    <location>
        <begin position="345"/>
        <end position="359"/>
    </location>
</feature>
<accession>A0A3Q2Q3M2</accession>
<dbReference type="GO" id="GO:0007018">
    <property type="term" value="P:microtubule-based movement"/>
    <property type="evidence" value="ECO:0007669"/>
    <property type="project" value="InterPro"/>
</dbReference>
<keyword evidence="8 11" id="KW-0243">Dynein</keyword>
<dbReference type="GO" id="GO:0045504">
    <property type="term" value="F:dynein heavy chain binding"/>
    <property type="evidence" value="ECO:0007669"/>
    <property type="project" value="TreeGrafter"/>
</dbReference>
<dbReference type="AlphaFoldDB" id="A0A3Q2Q3M2"/>
<comment type="similarity">
    <text evidence="2 11">Belongs to the dynein light intermediate chain family.</text>
</comment>
<evidence type="ECO:0000313" key="13">
    <source>
        <dbReference type="Ensembl" id="ENSFHEP00000021173.1"/>
    </source>
</evidence>
<keyword evidence="9 11" id="KW-0505">Motor protein</keyword>
<dbReference type="InterPro" id="IPR022780">
    <property type="entry name" value="Dynein_light_int_chain"/>
</dbReference>
<evidence type="ECO:0000256" key="4">
    <source>
        <dbReference type="ARBA" id="ARBA00022490"/>
    </source>
</evidence>
<evidence type="ECO:0000256" key="9">
    <source>
        <dbReference type="ARBA" id="ARBA00023175"/>
    </source>
</evidence>
<feature type="region of interest" description="Disordered" evidence="12">
    <location>
        <begin position="401"/>
        <end position="458"/>
    </location>
</feature>
<feature type="region of interest" description="Disordered" evidence="12">
    <location>
        <begin position="338"/>
        <end position="359"/>
    </location>
</feature>
<dbReference type="PANTHER" id="PTHR12688:SF2">
    <property type="entry name" value="CYTOPLASMIC DYNEIN 1 LIGHT INTERMEDIATE CHAIN 1"/>
    <property type="match status" value="1"/>
</dbReference>
<dbReference type="InterPro" id="IPR008467">
    <property type="entry name" value="Dynein1_light_intermed_chain"/>
</dbReference>
<dbReference type="GeneTree" id="ENSGT00390000008295"/>
<reference evidence="13" key="2">
    <citation type="submission" date="2025-09" db="UniProtKB">
        <authorList>
            <consortium name="Ensembl"/>
        </authorList>
    </citation>
    <scope>IDENTIFICATION</scope>
</reference>
<comment type="subcellular location">
    <subcellularLocation>
        <location evidence="1 11">Cytoplasm</location>
        <location evidence="1 11">Cytoskeleton</location>
    </subcellularLocation>
</comment>
<dbReference type="PANTHER" id="PTHR12688">
    <property type="entry name" value="DYNEIN LIGHT INTERMEDIATE CHAIN"/>
    <property type="match status" value="1"/>
</dbReference>
<evidence type="ECO:0000256" key="8">
    <source>
        <dbReference type="ARBA" id="ARBA00023017"/>
    </source>
</evidence>
<dbReference type="InterPro" id="IPR027417">
    <property type="entry name" value="P-loop_NTPase"/>
</dbReference>
<keyword evidence="4 11" id="KW-0963">Cytoplasm</keyword>
<proteinExistence type="inferred from homology"/>
<comment type="subunit">
    <text evidence="11">Homodimer. The cytoplasmic dynein 1 complex consists of two catalytic heavy chains (HCs) and a number of non-catalytic subunits presented by intermediate chains (ICs).</text>
</comment>
<dbReference type="Ensembl" id="ENSFHET00000016191.1">
    <property type="protein sequence ID" value="ENSFHEP00000021173.1"/>
    <property type="gene ID" value="ENSFHEG00000023444.1"/>
</dbReference>
<sequence>VRFPSPAKMATTGRSALLSSTSAGPKSTLESSNPDEEDGQDLWCDVACRNPPFTYFLCSGEVGSGKTTLVAKLQGIEEYMKGRGLEYLYFSVHDDDIDDYTRCNAWVLDGDLYHKGLQGVAVPVGSIEDTLLLITVDMSRPWNALDSLQKWAAVAREHIDKLRIAPEKLRELEHKIVKQFQEYAEPGSGEDGTPQRRSDEEEGVLLPLGDNTLTHNLGIPVVVVCTKCDAISTLEKEHDYRDEHLDFIQSHIRHFCLQYGASLLYTSVKEMKNLDVLYKYLVHRLYGFPFRCPAQVVERDAVFIPSGWDNEKKIAILHENFQALKADDGYEDVIVKPPVRKDTTSRAPTGSPRTSNRSAAANVANLPERRLPFLFIFCAAGQTSEGVLANFFNSLLTKKAGTGGPGTPGGNNTPGTVRKSGSKLGLSDVQAELDRISNRETDSDLSNANDAATDGPDT</sequence>
<keyword evidence="10 11" id="KW-0206">Cytoskeleton</keyword>
<keyword evidence="5 11" id="KW-0493">Microtubule</keyword>
<dbReference type="GO" id="GO:0005874">
    <property type="term" value="C:microtubule"/>
    <property type="evidence" value="ECO:0007669"/>
    <property type="project" value="UniProtKB-KW"/>
</dbReference>
<evidence type="ECO:0000313" key="14">
    <source>
        <dbReference type="Proteomes" id="UP000265000"/>
    </source>
</evidence>
<dbReference type="GO" id="GO:0000226">
    <property type="term" value="P:microtubule cytoskeleton organization"/>
    <property type="evidence" value="ECO:0007669"/>
    <property type="project" value="TreeGrafter"/>
</dbReference>
<evidence type="ECO:0000256" key="2">
    <source>
        <dbReference type="ARBA" id="ARBA00006831"/>
    </source>
</evidence>
<comment type="function">
    <text evidence="11">Acts as one of several non-catalytic accessory components of the cytoplasmic dynein 1 complex that are thought to be involved in linking dynein to cargos and to adapter proteins that regulate dynein function. Cytoplasmic dynein 1 acts as a motor for the intracellular retrograde motility of vesicles and organelles along microtubules. May play a role in binding dynein to membranous organelles or chromosomes.</text>
</comment>
<dbReference type="GO" id="GO:0005868">
    <property type="term" value="C:cytoplasmic dynein complex"/>
    <property type="evidence" value="ECO:0007669"/>
    <property type="project" value="UniProtKB-UniRule"/>
</dbReference>
<dbReference type="GO" id="GO:0005813">
    <property type="term" value="C:centrosome"/>
    <property type="evidence" value="ECO:0007669"/>
    <property type="project" value="TreeGrafter"/>
</dbReference>
<evidence type="ECO:0000256" key="11">
    <source>
        <dbReference type="RuleBase" id="RU366047"/>
    </source>
</evidence>
<dbReference type="SUPFAM" id="SSF52540">
    <property type="entry name" value="P-loop containing nucleoside triphosphate hydrolases"/>
    <property type="match status" value="1"/>
</dbReference>
<keyword evidence="14" id="KW-1185">Reference proteome</keyword>
<evidence type="ECO:0000256" key="12">
    <source>
        <dbReference type="SAM" id="MobiDB-lite"/>
    </source>
</evidence>
<name>A0A3Q2Q3M2_FUNHE</name>
<evidence type="ECO:0000256" key="1">
    <source>
        <dbReference type="ARBA" id="ARBA00004245"/>
    </source>
</evidence>
<keyword evidence="3 11" id="KW-0813">Transport</keyword>
<keyword evidence="7 11" id="KW-0067">ATP-binding</keyword>
<evidence type="ECO:0000256" key="6">
    <source>
        <dbReference type="ARBA" id="ARBA00022741"/>
    </source>
</evidence>
<reference evidence="13" key="1">
    <citation type="submission" date="2025-08" db="UniProtKB">
        <authorList>
            <consortium name="Ensembl"/>
        </authorList>
    </citation>
    <scope>IDENTIFICATION</scope>
</reference>
<evidence type="ECO:0000256" key="3">
    <source>
        <dbReference type="ARBA" id="ARBA00022448"/>
    </source>
</evidence>
<feature type="compositionally biased region" description="Polar residues" evidence="12">
    <location>
        <begin position="12"/>
        <end position="32"/>
    </location>
</feature>
<dbReference type="Proteomes" id="UP000265000">
    <property type="component" value="Unplaced"/>
</dbReference>
<evidence type="ECO:0000256" key="5">
    <source>
        <dbReference type="ARBA" id="ARBA00022701"/>
    </source>
</evidence>
<feature type="region of interest" description="Disordered" evidence="12">
    <location>
        <begin position="1"/>
        <end position="38"/>
    </location>
</feature>
<dbReference type="Gene3D" id="3.40.50.300">
    <property type="entry name" value="P-loop containing nucleotide triphosphate hydrolases"/>
    <property type="match status" value="1"/>
</dbReference>
<organism evidence="13 14">
    <name type="scientific">Fundulus heteroclitus</name>
    <name type="common">Killifish</name>
    <name type="synonym">Mummichog</name>
    <dbReference type="NCBI Taxonomy" id="8078"/>
    <lineage>
        <taxon>Eukaryota</taxon>
        <taxon>Metazoa</taxon>
        <taxon>Chordata</taxon>
        <taxon>Craniata</taxon>
        <taxon>Vertebrata</taxon>
        <taxon>Euteleostomi</taxon>
        <taxon>Actinopterygii</taxon>
        <taxon>Neopterygii</taxon>
        <taxon>Teleostei</taxon>
        <taxon>Neoteleostei</taxon>
        <taxon>Acanthomorphata</taxon>
        <taxon>Ovalentaria</taxon>
        <taxon>Atherinomorphae</taxon>
        <taxon>Cyprinodontiformes</taxon>
        <taxon>Fundulidae</taxon>
        <taxon>Fundulus</taxon>
    </lineage>
</organism>
<evidence type="ECO:0000256" key="10">
    <source>
        <dbReference type="ARBA" id="ARBA00023212"/>
    </source>
</evidence>
<dbReference type="GO" id="GO:0005524">
    <property type="term" value="F:ATP binding"/>
    <property type="evidence" value="ECO:0007669"/>
    <property type="project" value="UniProtKB-KW"/>
</dbReference>
<keyword evidence="6 11" id="KW-0547">Nucleotide-binding</keyword>
<protein>
    <recommendedName>
        <fullName evidence="11">Dynein light intermediate chain</fullName>
    </recommendedName>
</protein>